<dbReference type="InterPro" id="IPR008271">
    <property type="entry name" value="Ser/Thr_kinase_AS"/>
</dbReference>
<reference evidence="7" key="1">
    <citation type="submission" date="2020-05" db="EMBL/GenBank/DDBJ databases">
        <title>Phylogenomic resolution of chytrid fungi.</title>
        <authorList>
            <person name="Stajich J.E."/>
            <person name="Amses K."/>
            <person name="Simmons R."/>
            <person name="Seto K."/>
            <person name="Myers J."/>
            <person name="Bonds A."/>
            <person name="Quandt C.A."/>
            <person name="Barry K."/>
            <person name="Liu P."/>
            <person name="Grigoriev I."/>
            <person name="Longcore J.E."/>
            <person name="James T.Y."/>
        </authorList>
    </citation>
    <scope>NUCLEOTIDE SEQUENCE</scope>
    <source>
        <strain evidence="7">JEL0318</strain>
    </source>
</reference>
<dbReference type="PANTHER" id="PTHR24347">
    <property type="entry name" value="SERINE/THREONINE-PROTEIN KINASE"/>
    <property type="match status" value="1"/>
</dbReference>
<evidence type="ECO:0000256" key="1">
    <source>
        <dbReference type="ARBA" id="ARBA00022741"/>
    </source>
</evidence>
<feature type="domain" description="Protein kinase" evidence="6">
    <location>
        <begin position="26"/>
        <end position="292"/>
    </location>
</feature>
<proteinExistence type="inferred from homology"/>
<feature type="non-terminal residue" evidence="7">
    <location>
        <position position="1"/>
    </location>
</feature>
<accession>A0AAD5X0L6</accession>
<feature type="compositionally biased region" description="Low complexity" evidence="5">
    <location>
        <begin position="393"/>
        <end position="406"/>
    </location>
</feature>
<dbReference type="EMBL" id="JADGJD010000737">
    <property type="protein sequence ID" value="KAJ3048791.1"/>
    <property type="molecule type" value="Genomic_DNA"/>
</dbReference>
<comment type="caution">
    <text evidence="7">The sequence shown here is derived from an EMBL/GenBank/DDBJ whole genome shotgun (WGS) entry which is preliminary data.</text>
</comment>
<dbReference type="AlphaFoldDB" id="A0AAD5X0L6"/>
<keyword evidence="8" id="KW-1185">Reference proteome</keyword>
<keyword evidence="4" id="KW-0418">Kinase</keyword>
<feature type="region of interest" description="Disordered" evidence="5">
    <location>
        <begin position="1"/>
        <end position="25"/>
    </location>
</feature>
<comment type="similarity">
    <text evidence="4">Belongs to the protein kinase superfamily.</text>
</comment>
<dbReference type="Gene3D" id="1.10.510.10">
    <property type="entry name" value="Transferase(Phosphotransferase) domain 1"/>
    <property type="match status" value="1"/>
</dbReference>
<evidence type="ECO:0000256" key="4">
    <source>
        <dbReference type="RuleBase" id="RU000304"/>
    </source>
</evidence>
<evidence type="ECO:0000313" key="8">
    <source>
        <dbReference type="Proteomes" id="UP001212841"/>
    </source>
</evidence>
<keyword evidence="4" id="KW-0723">Serine/threonine-protein kinase</keyword>
<dbReference type="CDD" id="cd05117">
    <property type="entry name" value="STKc_CAMK"/>
    <property type="match status" value="1"/>
</dbReference>
<dbReference type="SUPFAM" id="SSF56112">
    <property type="entry name" value="Protein kinase-like (PK-like)"/>
    <property type="match status" value="1"/>
</dbReference>
<evidence type="ECO:0000256" key="3">
    <source>
        <dbReference type="PROSITE-ProRule" id="PRU10141"/>
    </source>
</evidence>
<dbReference type="SMART" id="SM00220">
    <property type="entry name" value="S_TKc"/>
    <property type="match status" value="1"/>
</dbReference>
<keyword evidence="2 3" id="KW-0067">ATP-binding</keyword>
<dbReference type="GO" id="GO:0004674">
    <property type="term" value="F:protein serine/threonine kinase activity"/>
    <property type="evidence" value="ECO:0007669"/>
    <property type="project" value="UniProtKB-KW"/>
</dbReference>
<feature type="region of interest" description="Disordered" evidence="5">
    <location>
        <begin position="316"/>
        <end position="408"/>
    </location>
</feature>
<dbReference type="FunFam" id="3.30.200.20:FF:000042">
    <property type="entry name" value="Aurora kinase A"/>
    <property type="match status" value="1"/>
</dbReference>
<keyword evidence="4" id="KW-0808">Transferase</keyword>
<dbReference type="FunFam" id="1.10.510.10:FF:000571">
    <property type="entry name" value="Maternal embryonic leucine zipper kinase"/>
    <property type="match status" value="1"/>
</dbReference>
<dbReference type="PROSITE" id="PS00107">
    <property type="entry name" value="PROTEIN_KINASE_ATP"/>
    <property type="match status" value="1"/>
</dbReference>
<name>A0AAD5X0L6_9FUNG</name>
<feature type="binding site" evidence="3">
    <location>
        <position position="59"/>
    </location>
    <ligand>
        <name>ATP</name>
        <dbReference type="ChEBI" id="CHEBI:30616"/>
    </ligand>
</feature>
<evidence type="ECO:0000313" key="7">
    <source>
        <dbReference type="EMBL" id="KAJ3048791.1"/>
    </source>
</evidence>
<dbReference type="Proteomes" id="UP001212841">
    <property type="component" value="Unassembled WGS sequence"/>
</dbReference>
<dbReference type="PROSITE" id="PS50011">
    <property type="entry name" value="PROTEIN_KINASE_DOM"/>
    <property type="match status" value="1"/>
</dbReference>
<sequence length="446" mass="49705">MPLLDHLPSLLRSTPQPPTASKKAEYKVRRKIGEGTYGQVKEALHTPTNTLVAIKSILKTPTAQSHSTPKAVEEAVKRELDILRALPKHENVIELRDFFETRNKYYLVFELVEGGELYERISKKGKFTERDAAAIVYDVLKGLAYCHERGIVHRDLKPENLLYRTTSPSSPLLIADFGVSNFVTSSDTLLTTLCGSPMYAAPEVLKRSGHGMPCDMWSLGVITYTVLVGYPPFDYAEDFADLVDGITSGKWKFDRPYWDCVGGDAKDFIKSLMQLKPHARLTAQQAMLHPWITKYVPEAKEHARAVRKQLEEKVKKMEEKESAGTTSLKRRSEVTTKVPVKVTEETVGRSVPPAADAPSPSAPSPVVPPSQQSTPSLAVPIPSITTPNKDTETSSIHSTSSSLSSLPNLAEKVWPLKSPYFNPRRKLRQVFDTVRVLTKLRGDVRE</sequence>
<evidence type="ECO:0000256" key="5">
    <source>
        <dbReference type="SAM" id="MobiDB-lite"/>
    </source>
</evidence>
<dbReference type="InterPro" id="IPR011009">
    <property type="entry name" value="Kinase-like_dom_sf"/>
</dbReference>
<gene>
    <name evidence="7" type="ORF">HK097_010200</name>
</gene>
<dbReference type="InterPro" id="IPR000719">
    <property type="entry name" value="Prot_kinase_dom"/>
</dbReference>
<keyword evidence="1 3" id="KW-0547">Nucleotide-binding</keyword>
<dbReference type="Pfam" id="PF00069">
    <property type="entry name" value="Pkinase"/>
    <property type="match status" value="1"/>
</dbReference>
<dbReference type="GO" id="GO:0005524">
    <property type="term" value="F:ATP binding"/>
    <property type="evidence" value="ECO:0007669"/>
    <property type="project" value="UniProtKB-UniRule"/>
</dbReference>
<dbReference type="PROSITE" id="PS00108">
    <property type="entry name" value="PROTEIN_KINASE_ST"/>
    <property type="match status" value="1"/>
</dbReference>
<feature type="compositionally biased region" description="Low complexity" evidence="5">
    <location>
        <begin position="350"/>
        <end position="359"/>
    </location>
</feature>
<dbReference type="InterPro" id="IPR017441">
    <property type="entry name" value="Protein_kinase_ATP_BS"/>
</dbReference>
<evidence type="ECO:0000259" key="6">
    <source>
        <dbReference type="PROSITE" id="PS50011"/>
    </source>
</evidence>
<evidence type="ECO:0000256" key="2">
    <source>
        <dbReference type="ARBA" id="ARBA00022840"/>
    </source>
</evidence>
<organism evidence="7 8">
    <name type="scientific">Rhizophlyctis rosea</name>
    <dbReference type="NCBI Taxonomy" id="64517"/>
    <lineage>
        <taxon>Eukaryota</taxon>
        <taxon>Fungi</taxon>
        <taxon>Fungi incertae sedis</taxon>
        <taxon>Chytridiomycota</taxon>
        <taxon>Chytridiomycota incertae sedis</taxon>
        <taxon>Chytridiomycetes</taxon>
        <taxon>Rhizophlyctidales</taxon>
        <taxon>Rhizophlyctidaceae</taxon>
        <taxon>Rhizophlyctis</taxon>
    </lineage>
</organism>
<protein>
    <recommendedName>
        <fullName evidence="6">Protein kinase domain-containing protein</fullName>
    </recommendedName>
</protein>